<dbReference type="EMBL" id="JARQZJ010000041">
    <property type="protein sequence ID" value="KAK9877397.1"/>
    <property type="molecule type" value="Genomic_DNA"/>
</dbReference>
<dbReference type="AlphaFoldDB" id="A0AAW1UB05"/>
<comment type="caution">
    <text evidence="1">The sequence shown here is derived from an EMBL/GenBank/DDBJ whole genome shotgun (WGS) entry which is preliminary data.</text>
</comment>
<evidence type="ECO:0000313" key="1">
    <source>
        <dbReference type="EMBL" id="KAK9877397.1"/>
    </source>
</evidence>
<dbReference type="Proteomes" id="UP001431783">
    <property type="component" value="Unassembled WGS sequence"/>
</dbReference>
<proteinExistence type="predicted"/>
<gene>
    <name evidence="1" type="ORF">WA026_017794</name>
</gene>
<evidence type="ECO:0000313" key="2">
    <source>
        <dbReference type="Proteomes" id="UP001431783"/>
    </source>
</evidence>
<name>A0AAW1UB05_9CUCU</name>
<keyword evidence="2" id="KW-1185">Reference proteome</keyword>
<accession>A0AAW1UB05</accession>
<protein>
    <submittedName>
        <fullName evidence="1">Uncharacterized protein</fullName>
    </submittedName>
</protein>
<organism evidence="1 2">
    <name type="scientific">Henosepilachna vigintioctopunctata</name>
    <dbReference type="NCBI Taxonomy" id="420089"/>
    <lineage>
        <taxon>Eukaryota</taxon>
        <taxon>Metazoa</taxon>
        <taxon>Ecdysozoa</taxon>
        <taxon>Arthropoda</taxon>
        <taxon>Hexapoda</taxon>
        <taxon>Insecta</taxon>
        <taxon>Pterygota</taxon>
        <taxon>Neoptera</taxon>
        <taxon>Endopterygota</taxon>
        <taxon>Coleoptera</taxon>
        <taxon>Polyphaga</taxon>
        <taxon>Cucujiformia</taxon>
        <taxon>Coccinelloidea</taxon>
        <taxon>Coccinellidae</taxon>
        <taxon>Epilachninae</taxon>
        <taxon>Epilachnini</taxon>
        <taxon>Henosepilachna</taxon>
    </lineage>
</organism>
<sequence>MTLKDPEEGRKYYRSFFPLQLMFARYQVSDVPTPVSASFLISLQKLLYCIQDVVIAHSLHPVRNKAIYAIRRHHTQDLISSEIVRLAVNRPSFPDFPDVLRCKDGVRCPRDNVPTRSPTWMSFRAPITPIQWASKLDLS</sequence>
<reference evidence="1 2" key="1">
    <citation type="submission" date="2023-03" db="EMBL/GenBank/DDBJ databases">
        <title>Genome insight into feeding habits of ladybird beetles.</title>
        <authorList>
            <person name="Li H.-S."/>
            <person name="Huang Y.-H."/>
            <person name="Pang H."/>
        </authorList>
    </citation>
    <scope>NUCLEOTIDE SEQUENCE [LARGE SCALE GENOMIC DNA]</scope>
    <source>
        <strain evidence="1">SYSU_2023b</strain>
        <tissue evidence="1">Whole body</tissue>
    </source>
</reference>